<keyword evidence="5" id="KW-1185">Reference proteome</keyword>
<keyword evidence="2" id="KW-0472">Membrane</keyword>
<keyword evidence="2" id="KW-1133">Transmembrane helix</keyword>
<evidence type="ECO:0000313" key="5">
    <source>
        <dbReference type="Proteomes" id="UP000799770"/>
    </source>
</evidence>
<dbReference type="Pfam" id="PF24802">
    <property type="entry name" value="DUF7703"/>
    <property type="match status" value="1"/>
</dbReference>
<feature type="transmembrane region" description="Helical" evidence="2">
    <location>
        <begin position="112"/>
        <end position="139"/>
    </location>
</feature>
<feature type="transmembrane region" description="Helical" evidence="2">
    <location>
        <begin position="204"/>
        <end position="229"/>
    </location>
</feature>
<dbReference type="Proteomes" id="UP000799770">
    <property type="component" value="Unassembled WGS sequence"/>
</dbReference>
<evidence type="ECO:0000256" key="1">
    <source>
        <dbReference type="SAM" id="MobiDB-lite"/>
    </source>
</evidence>
<proteinExistence type="predicted"/>
<feature type="transmembrane region" description="Helical" evidence="2">
    <location>
        <begin position="79"/>
        <end position="100"/>
    </location>
</feature>
<dbReference type="PANTHER" id="PTHR37013:SF4">
    <property type="entry name" value="INTEGRAL MEMBRANE PROTEIN"/>
    <property type="match status" value="1"/>
</dbReference>
<evidence type="ECO:0000256" key="2">
    <source>
        <dbReference type="SAM" id="Phobius"/>
    </source>
</evidence>
<sequence length="327" mass="36868">MPIWNQKNGPMLVNIFVAFASVAIWSSIPLTIRLLTTMKQRHGLYFYAILTCTWGLCVRQIGYLLQYLVHDAPWWLCNILSQCGWICMVTGFAVVLYSRLNIILESVRFRRAILYCIIFNGVVFHTTMTVLSVGATAIVRTGTPHQKAFLARSSWKKVFNSMERTQIIVFALQETVISFFYMHAAFRYLKSQFARKDKTRETMFLLLFVQVIIMLVDVALIVMDFAGLLQMKGFILSFSYCLKLELEFVVLNQLVELSRMGVAGIQSFSLAVMSKKGGNVEEGGGMGVPTKTGVQMDVRQGTPASSEPESVKSGKRRASLEFITTAE</sequence>
<feature type="domain" description="DUF7703" evidence="3">
    <location>
        <begin position="15"/>
        <end position="262"/>
    </location>
</feature>
<dbReference type="EMBL" id="ML977349">
    <property type="protein sequence ID" value="KAF2108263.1"/>
    <property type="molecule type" value="Genomic_DNA"/>
</dbReference>
<evidence type="ECO:0000313" key="4">
    <source>
        <dbReference type="EMBL" id="KAF2108263.1"/>
    </source>
</evidence>
<gene>
    <name evidence="4" type="ORF">BDV96DRAFT_672399</name>
</gene>
<dbReference type="OrthoDB" id="405906at2759"/>
<name>A0A6A5YMS2_9PLEO</name>
<dbReference type="PANTHER" id="PTHR37013">
    <property type="entry name" value="INTEGRAL MEMBRANE PROTEIN (AFU_ORTHOLOGUE AFUA_1G05950)-RELATED"/>
    <property type="match status" value="1"/>
</dbReference>
<feature type="transmembrane region" description="Helical" evidence="2">
    <location>
        <begin position="165"/>
        <end position="184"/>
    </location>
</feature>
<feature type="transmembrane region" description="Helical" evidence="2">
    <location>
        <begin position="44"/>
        <end position="67"/>
    </location>
</feature>
<feature type="transmembrane region" description="Helical" evidence="2">
    <location>
        <begin position="12"/>
        <end position="32"/>
    </location>
</feature>
<dbReference type="AlphaFoldDB" id="A0A6A5YMS2"/>
<keyword evidence="2" id="KW-0812">Transmembrane</keyword>
<evidence type="ECO:0000259" key="3">
    <source>
        <dbReference type="Pfam" id="PF24802"/>
    </source>
</evidence>
<feature type="region of interest" description="Disordered" evidence="1">
    <location>
        <begin position="282"/>
        <end position="327"/>
    </location>
</feature>
<dbReference type="InterPro" id="IPR056120">
    <property type="entry name" value="DUF7703"/>
</dbReference>
<reference evidence="4" key="1">
    <citation type="journal article" date="2020" name="Stud. Mycol.">
        <title>101 Dothideomycetes genomes: a test case for predicting lifestyles and emergence of pathogens.</title>
        <authorList>
            <person name="Haridas S."/>
            <person name="Albert R."/>
            <person name="Binder M."/>
            <person name="Bloem J."/>
            <person name="Labutti K."/>
            <person name="Salamov A."/>
            <person name="Andreopoulos B."/>
            <person name="Baker S."/>
            <person name="Barry K."/>
            <person name="Bills G."/>
            <person name="Bluhm B."/>
            <person name="Cannon C."/>
            <person name="Castanera R."/>
            <person name="Culley D."/>
            <person name="Daum C."/>
            <person name="Ezra D."/>
            <person name="Gonzalez J."/>
            <person name="Henrissat B."/>
            <person name="Kuo A."/>
            <person name="Liang C."/>
            <person name="Lipzen A."/>
            <person name="Lutzoni F."/>
            <person name="Magnuson J."/>
            <person name="Mondo S."/>
            <person name="Nolan M."/>
            <person name="Ohm R."/>
            <person name="Pangilinan J."/>
            <person name="Park H.-J."/>
            <person name="Ramirez L."/>
            <person name="Alfaro M."/>
            <person name="Sun H."/>
            <person name="Tritt A."/>
            <person name="Yoshinaga Y."/>
            <person name="Zwiers L.-H."/>
            <person name="Turgeon B."/>
            <person name="Goodwin S."/>
            <person name="Spatafora J."/>
            <person name="Crous P."/>
            <person name="Grigoriev I."/>
        </authorList>
    </citation>
    <scope>NUCLEOTIDE SEQUENCE</scope>
    <source>
        <strain evidence="4">CBS 627.86</strain>
    </source>
</reference>
<protein>
    <recommendedName>
        <fullName evidence="3">DUF7703 domain-containing protein</fullName>
    </recommendedName>
</protein>
<organism evidence="4 5">
    <name type="scientific">Lophiotrema nucula</name>
    <dbReference type="NCBI Taxonomy" id="690887"/>
    <lineage>
        <taxon>Eukaryota</taxon>
        <taxon>Fungi</taxon>
        <taxon>Dikarya</taxon>
        <taxon>Ascomycota</taxon>
        <taxon>Pezizomycotina</taxon>
        <taxon>Dothideomycetes</taxon>
        <taxon>Pleosporomycetidae</taxon>
        <taxon>Pleosporales</taxon>
        <taxon>Lophiotremataceae</taxon>
        <taxon>Lophiotrema</taxon>
    </lineage>
</organism>
<accession>A0A6A5YMS2</accession>